<organism evidence="1 2">
    <name type="scientific">Halioxenophilus aromaticivorans</name>
    <dbReference type="NCBI Taxonomy" id="1306992"/>
    <lineage>
        <taxon>Bacteria</taxon>
        <taxon>Pseudomonadati</taxon>
        <taxon>Pseudomonadota</taxon>
        <taxon>Gammaproteobacteria</taxon>
        <taxon>Alteromonadales</taxon>
        <taxon>Alteromonadaceae</taxon>
        <taxon>Halioxenophilus</taxon>
    </lineage>
</organism>
<evidence type="ECO:0000313" key="2">
    <source>
        <dbReference type="Proteomes" id="UP001409585"/>
    </source>
</evidence>
<gene>
    <name evidence="1" type="ORF">GCM10025791_22030</name>
</gene>
<evidence type="ECO:0000313" key="1">
    <source>
        <dbReference type="EMBL" id="GAA4942981.1"/>
    </source>
</evidence>
<proteinExistence type="predicted"/>
<comment type="caution">
    <text evidence="1">The sequence shown here is derived from an EMBL/GenBank/DDBJ whole genome shotgun (WGS) entry which is preliminary data.</text>
</comment>
<dbReference type="AlphaFoldDB" id="A0AAV3U2X9"/>
<dbReference type="Proteomes" id="UP001409585">
    <property type="component" value="Unassembled WGS sequence"/>
</dbReference>
<reference evidence="2" key="1">
    <citation type="journal article" date="2019" name="Int. J. Syst. Evol. Microbiol.">
        <title>The Global Catalogue of Microorganisms (GCM) 10K type strain sequencing project: providing services to taxonomists for standard genome sequencing and annotation.</title>
        <authorList>
            <consortium name="The Broad Institute Genomics Platform"/>
            <consortium name="The Broad Institute Genome Sequencing Center for Infectious Disease"/>
            <person name="Wu L."/>
            <person name="Ma J."/>
        </authorList>
    </citation>
    <scope>NUCLEOTIDE SEQUENCE [LARGE SCALE GENOMIC DNA]</scope>
    <source>
        <strain evidence="2">JCM 19134</strain>
    </source>
</reference>
<dbReference type="EMBL" id="BAABLX010000016">
    <property type="protein sequence ID" value="GAA4942981.1"/>
    <property type="molecule type" value="Genomic_DNA"/>
</dbReference>
<name>A0AAV3U2X9_9ALTE</name>
<keyword evidence="2" id="KW-1185">Reference proteome</keyword>
<dbReference type="RefSeq" id="WP_345421614.1">
    <property type="nucleotide sequence ID" value="NZ_AP031496.1"/>
</dbReference>
<accession>A0AAV3U2X9</accession>
<evidence type="ECO:0008006" key="3">
    <source>
        <dbReference type="Google" id="ProtNLM"/>
    </source>
</evidence>
<protein>
    <recommendedName>
        <fullName evidence="3">GTPase</fullName>
    </recommendedName>
</protein>
<sequence length="542" mass="60458">MISNPFSRKNNVSEAAEQPLALPLESEPRFTFCASVKPAKVKQWFDDLPITDYQLVATKLYSALPELCRVKLNNTARVEILEHVRPLVLNCVSAITAPLTKKPLALSEKEKKTALVAQALLKHLALAYCRLGVNSLADKKLNAASKASYFQRPLVILSLLLKNNVQLYTPVPNYFWHLTNGVFQLANKQELHNVNVTDAFNSNYAGTCNHSYITILALTVARPLQLRPSEIEQLFSVLSAWAKQLTLAPYTADSNALFAVIGDSDHEPDYLDSFESHQLQASGMVFDFRTLLQQLDKVIKQTGPDKGPVAINLHQHLALNWGTRVRRKNQRIACHTELEICIGISAIHDQLAKGANFDEFVTGSSHKAGFMLSTEWDDKPSPEPPDIPIGSSAQTHRLTAINSGQKGFQLICQDKAPRKLQAGELIGFREPGKRNWQLAVVRWVKRSEKTGIQFGVMMIGRRLEAYGASTETESGHDSDYLRVLLVKEGSEDGKTSLVTPNSVFNERYPVILKKRGESTRVHISKRLSSSASYCQYRYSTTS</sequence>